<accession>A0ABN2HFQ3</accession>
<evidence type="ECO:0000313" key="2">
    <source>
        <dbReference type="EMBL" id="GAA1687216.1"/>
    </source>
</evidence>
<dbReference type="Gene3D" id="3.40.50.150">
    <property type="entry name" value="Vaccinia Virus protein VP39"/>
    <property type="match status" value="1"/>
</dbReference>
<feature type="domain" description="Methyltransferase" evidence="1">
    <location>
        <begin position="45"/>
        <end position="140"/>
    </location>
</feature>
<reference evidence="2 3" key="1">
    <citation type="journal article" date="2019" name="Int. J. Syst. Evol. Microbiol.">
        <title>The Global Catalogue of Microorganisms (GCM) 10K type strain sequencing project: providing services to taxonomists for standard genome sequencing and annotation.</title>
        <authorList>
            <consortium name="The Broad Institute Genomics Platform"/>
            <consortium name="The Broad Institute Genome Sequencing Center for Infectious Disease"/>
            <person name="Wu L."/>
            <person name="Ma J."/>
        </authorList>
    </citation>
    <scope>NUCLEOTIDE SEQUENCE [LARGE SCALE GENOMIC DNA]</scope>
    <source>
        <strain evidence="2 3">JCM 14718</strain>
    </source>
</reference>
<protein>
    <recommendedName>
        <fullName evidence="1">Methyltransferase domain-containing protein</fullName>
    </recommendedName>
</protein>
<dbReference type="Proteomes" id="UP001500618">
    <property type="component" value="Unassembled WGS sequence"/>
</dbReference>
<dbReference type="PANTHER" id="PTHR42912:SF80">
    <property type="entry name" value="METHYLTRANSFERASE DOMAIN-CONTAINING PROTEIN"/>
    <property type="match status" value="1"/>
</dbReference>
<dbReference type="SUPFAM" id="SSF53335">
    <property type="entry name" value="S-adenosyl-L-methionine-dependent methyltransferases"/>
    <property type="match status" value="1"/>
</dbReference>
<dbReference type="EMBL" id="BAAANY010000014">
    <property type="protein sequence ID" value="GAA1687216.1"/>
    <property type="molecule type" value="Genomic_DNA"/>
</dbReference>
<name>A0ABN2HFQ3_9ACTN</name>
<sequence>MERMMDGTTAVWNRAALTYETVVPYFQPMGERLVARAGLAPGEHVLDVACGTGSSLVPAALAVTATGRAVGIDSAPTMVERANGALAEAGAGTAQALVMDCGELEFADGSFDVVLCGCALPFVGLDRGLPEIVRVLRPGGRFLSSGQVGGGPDWDFLSDLCREFELRPMPELTELPSPENIGAALIKAGLTDLDVTTDRIDVVFPDEDAWWRWGWSHGYRWYLEQLAPARIPDFKAAAFARLADIRTDAGIPLVQEFVIVRAVADRPLS</sequence>
<dbReference type="PANTHER" id="PTHR42912">
    <property type="entry name" value="METHYLTRANSFERASE"/>
    <property type="match status" value="1"/>
</dbReference>
<dbReference type="InterPro" id="IPR041698">
    <property type="entry name" value="Methyltransf_25"/>
</dbReference>
<dbReference type="RefSeq" id="WP_344311838.1">
    <property type="nucleotide sequence ID" value="NZ_BAAANY010000014.1"/>
</dbReference>
<evidence type="ECO:0000313" key="3">
    <source>
        <dbReference type="Proteomes" id="UP001500618"/>
    </source>
</evidence>
<dbReference type="InterPro" id="IPR050508">
    <property type="entry name" value="Methyltransf_Superfamily"/>
</dbReference>
<organism evidence="2 3">
    <name type="scientific">Fodinicola feengrottensis</name>
    <dbReference type="NCBI Taxonomy" id="435914"/>
    <lineage>
        <taxon>Bacteria</taxon>
        <taxon>Bacillati</taxon>
        <taxon>Actinomycetota</taxon>
        <taxon>Actinomycetes</taxon>
        <taxon>Mycobacteriales</taxon>
        <taxon>Fodinicola</taxon>
    </lineage>
</organism>
<dbReference type="Pfam" id="PF13649">
    <property type="entry name" value="Methyltransf_25"/>
    <property type="match status" value="1"/>
</dbReference>
<keyword evidence="3" id="KW-1185">Reference proteome</keyword>
<proteinExistence type="predicted"/>
<comment type="caution">
    <text evidence="2">The sequence shown here is derived from an EMBL/GenBank/DDBJ whole genome shotgun (WGS) entry which is preliminary data.</text>
</comment>
<gene>
    <name evidence="2" type="ORF">GCM10009765_40890</name>
</gene>
<dbReference type="CDD" id="cd02440">
    <property type="entry name" value="AdoMet_MTases"/>
    <property type="match status" value="1"/>
</dbReference>
<dbReference type="InterPro" id="IPR029063">
    <property type="entry name" value="SAM-dependent_MTases_sf"/>
</dbReference>
<evidence type="ECO:0000259" key="1">
    <source>
        <dbReference type="Pfam" id="PF13649"/>
    </source>
</evidence>